<dbReference type="PANTHER" id="PTHR43155:SF2">
    <property type="entry name" value="CYCLIC DI-GMP PHOSPHODIESTERASE PA4108"/>
    <property type="match status" value="1"/>
</dbReference>
<dbReference type="SUPFAM" id="SSF109604">
    <property type="entry name" value="HD-domain/PDEase-like"/>
    <property type="match status" value="1"/>
</dbReference>
<dbReference type="Gene3D" id="1.10.3210.10">
    <property type="entry name" value="Hypothetical protein af1432"/>
    <property type="match status" value="1"/>
</dbReference>
<name>A0ABY5H1J1_9PSED</name>
<sequence>MGLLNFLHRTLWGGAGLPSGGETQAQLLASLLALAWVVEARDPYTGGHLWRVSRFAELLAREAGLGEGEVAQISLGGFLHDLGKIGMPDAILNKRASLSDDEYAVIRTHPEVGFRMLHGHPLAALVGDAVRLHHERPDGRGYPLGLKGGEIPPMARIVGIGDAFDAMTSSRPYRVGMAVDEALSIIESNLGRQFDAELGVRFIQLGRAGKLDHIVGHSDLGIPLQTCVMCGPTLVQRRDQRAGECLYCRSCGGEYRLEADADGRLLATPTGVRGSPADLAPQADEQLIGELVQDSARPLRQLAT</sequence>
<keyword evidence="3" id="KW-1185">Reference proteome</keyword>
<dbReference type="Proteomes" id="UP001059672">
    <property type="component" value="Chromosome"/>
</dbReference>
<dbReference type="Pfam" id="PF13487">
    <property type="entry name" value="HD_5"/>
    <property type="match status" value="1"/>
</dbReference>
<feature type="domain" description="HD-GYP" evidence="1">
    <location>
        <begin position="23"/>
        <end position="218"/>
    </location>
</feature>
<dbReference type="RefSeq" id="WP_255836470.1">
    <property type="nucleotide sequence ID" value="NZ_CP073346.1"/>
</dbReference>
<dbReference type="CDD" id="cd00077">
    <property type="entry name" value="HDc"/>
    <property type="match status" value="1"/>
</dbReference>
<dbReference type="InterPro" id="IPR003607">
    <property type="entry name" value="HD/PDEase_dom"/>
</dbReference>
<dbReference type="EMBL" id="CP073346">
    <property type="protein sequence ID" value="UTW05889.1"/>
    <property type="molecule type" value="Genomic_DNA"/>
</dbReference>
<organism evidence="2 3">
    <name type="scientific">Pseudomonas benzenivorans</name>
    <dbReference type="NCBI Taxonomy" id="556533"/>
    <lineage>
        <taxon>Bacteria</taxon>
        <taxon>Pseudomonadati</taxon>
        <taxon>Pseudomonadota</taxon>
        <taxon>Gammaproteobacteria</taxon>
        <taxon>Pseudomonadales</taxon>
        <taxon>Pseudomonadaceae</taxon>
        <taxon>Pseudomonas</taxon>
    </lineage>
</organism>
<protein>
    <submittedName>
        <fullName evidence="2">HD-GYP domain-containing protein</fullName>
    </submittedName>
</protein>
<evidence type="ECO:0000313" key="3">
    <source>
        <dbReference type="Proteomes" id="UP001059672"/>
    </source>
</evidence>
<dbReference type="InterPro" id="IPR037522">
    <property type="entry name" value="HD_GYP_dom"/>
</dbReference>
<proteinExistence type="predicted"/>
<dbReference type="PANTHER" id="PTHR43155">
    <property type="entry name" value="CYCLIC DI-GMP PHOSPHODIESTERASE PA4108-RELATED"/>
    <property type="match status" value="1"/>
</dbReference>
<evidence type="ECO:0000313" key="2">
    <source>
        <dbReference type="EMBL" id="UTW05889.1"/>
    </source>
</evidence>
<dbReference type="SMART" id="SM00471">
    <property type="entry name" value="HDc"/>
    <property type="match status" value="1"/>
</dbReference>
<dbReference type="PROSITE" id="PS51832">
    <property type="entry name" value="HD_GYP"/>
    <property type="match status" value="1"/>
</dbReference>
<reference evidence="2" key="1">
    <citation type="submission" date="2021-04" db="EMBL/GenBank/DDBJ databases">
        <title>Oceanospirillales bacteria with DddD are important DMSP degraders in coastal seawater.</title>
        <authorList>
            <person name="Liu J."/>
        </authorList>
    </citation>
    <scope>NUCLEOTIDE SEQUENCE</scope>
    <source>
        <strain evidence="2">D13-4</strain>
    </source>
</reference>
<evidence type="ECO:0000259" key="1">
    <source>
        <dbReference type="PROSITE" id="PS51832"/>
    </source>
</evidence>
<accession>A0ABY5H1J1</accession>
<gene>
    <name evidence="2" type="ORF">KDW96_11865</name>
</gene>